<dbReference type="Proteomes" id="UP001528823">
    <property type="component" value="Unassembled WGS sequence"/>
</dbReference>
<dbReference type="EMBL" id="JAPMOU010000079">
    <property type="protein sequence ID" value="MDE1465715.1"/>
    <property type="molecule type" value="Genomic_DNA"/>
</dbReference>
<evidence type="ECO:0000259" key="1">
    <source>
        <dbReference type="Pfam" id="PF03527"/>
    </source>
</evidence>
<accession>A0ABT5UH45</accession>
<sequence length="238" mass="27571">QVYFYHLDHLGTPQEISDARGNIVWSVQYRAYGNVARKQVEHIQNNLRFQGQYFDEETGLHYNRHRYYDPGLGRFINQDPIELLGGNNLYSYVQNPVHWIDPLGLASYVLIGEGQAAVEAYAKNMRKLRPNEEFRTIKKDWTSLMEKSGAVMERFGSKNWEIIANEANAQWIRDRHKEGYVFIDIGEDAAKHRSSFYKTELRTLEKLGAKVYKGASKQIKKARAEAPVSQRPISKLDC</sequence>
<dbReference type="InterPro" id="IPR022385">
    <property type="entry name" value="Rhs_assc_core"/>
</dbReference>
<dbReference type="InterPro" id="IPR050708">
    <property type="entry name" value="T6SS_VgrG/RHS"/>
</dbReference>
<name>A0ABT5UH45_9GAMM</name>
<organism evidence="2 3">
    <name type="scientific">Spartinivicinus poritis</name>
    <dbReference type="NCBI Taxonomy" id="2994640"/>
    <lineage>
        <taxon>Bacteria</taxon>
        <taxon>Pseudomonadati</taxon>
        <taxon>Pseudomonadota</taxon>
        <taxon>Gammaproteobacteria</taxon>
        <taxon>Oceanospirillales</taxon>
        <taxon>Zooshikellaceae</taxon>
        <taxon>Spartinivicinus</taxon>
    </lineage>
</organism>
<reference evidence="2 3" key="1">
    <citation type="submission" date="2022-11" db="EMBL/GenBank/DDBJ databases">
        <title>Spartinivicinus poritis sp. nov., isolated from scleractinian coral Porites lutea.</title>
        <authorList>
            <person name="Zhang G."/>
            <person name="Cai L."/>
            <person name="Wei Q."/>
        </authorList>
    </citation>
    <scope>NUCLEOTIDE SEQUENCE [LARGE SCALE GENOMIC DNA]</scope>
    <source>
        <strain evidence="2 3">A2-2</strain>
    </source>
</reference>
<gene>
    <name evidence="2" type="ORF">ORQ98_27505</name>
</gene>
<keyword evidence="3" id="KW-1185">Reference proteome</keyword>
<feature type="non-terminal residue" evidence="2">
    <location>
        <position position="1"/>
    </location>
</feature>
<dbReference type="NCBIfam" id="TIGR03696">
    <property type="entry name" value="Rhs_assc_core"/>
    <property type="match status" value="1"/>
</dbReference>
<dbReference type="RefSeq" id="WP_274692019.1">
    <property type="nucleotide sequence ID" value="NZ_JAPMOU010000079.1"/>
</dbReference>
<evidence type="ECO:0000313" key="3">
    <source>
        <dbReference type="Proteomes" id="UP001528823"/>
    </source>
</evidence>
<proteinExistence type="predicted"/>
<comment type="caution">
    <text evidence="2">The sequence shown here is derived from an EMBL/GenBank/DDBJ whole genome shotgun (WGS) entry which is preliminary data.</text>
</comment>
<dbReference type="InterPro" id="IPR001826">
    <property type="entry name" value="RHS"/>
</dbReference>
<protein>
    <submittedName>
        <fullName evidence="2">RHS domain-containing protein</fullName>
    </submittedName>
</protein>
<dbReference type="Pfam" id="PF03527">
    <property type="entry name" value="RHS"/>
    <property type="match status" value="1"/>
</dbReference>
<dbReference type="Gene3D" id="2.180.10.10">
    <property type="entry name" value="RHS repeat-associated core"/>
    <property type="match status" value="1"/>
</dbReference>
<feature type="domain" description="RHS protein conserved region" evidence="1">
    <location>
        <begin position="2"/>
        <end position="38"/>
    </location>
</feature>
<dbReference type="PANTHER" id="PTHR32305">
    <property type="match status" value="1"/>
</dbReference>
<dbReference type="PANTHER" id="PTHR32305:SF15">
    <property type="entry name" value="PROTEIN RHSA-RELATED"/>
    <property type="match status" value="1"/>
</dbReference>
<evidence type="ECO:0000313" key="2">
    <source>
        <dbReference type="EMBL" id="MDE1465715.1"/>
    </source>
</evidence>